<dbReference type="KEGG" id="vco:VC0395_1065"/>
<dbReference type="InterPro" id="IPR004919">
    <property type="entry name" value="GmrSD_N"/>
</dbReference>
<protein>
    <recommendedName>
        <fullName evidence="1">GmrSD restriction endonucleases N-terminal domain-containing protein</fullName>
    </recommendedName>
</protein>
<dbReference type="PANTHER" id="PTHR39639">
    <property type="entry name" value="CHROMOSOME 16, WHOLE GENOME SHOTGUN SEQUENCE"/>
    <property type="match status" value="1"/>
</dbReference>
<dbReference type="EMBL" id="CP000626">
    <property type="protein sequence ID" value="ABQ18673.1"/>
    <property type="molecule type" value="Genomic_DNA"/>
</dbReference>
<gene>
    <name evidence="2" type="ordered locus">VC0395_1065</name>
</gene>
<evidence type="ECO:0000313" key="3">
    <source>
        <dbReference type="Proteomes" id="UP000000249"/>
    </source>
</evidence>
<dbReference type="Pfam" id="PF03235">
    <property type="entry name" value="GmrSD_N"/>
    <property type="match status" value="1"/>
</dbReference>
<sequence>MKKVKSPEDMPYRLPKPVIFFNSTSTTISSLVSSSGYGKEAYPWAERMLGRFPLPKWQRQLVWSDAQKLSFIESVFMGYDLGSVMINSYEDLGNGLTRPMSDILIDGQQRISALLAFINNEFEYEGYFWKNLNRREQRRFLEREMGKRTTECYDENELKKVYNHLNFSGVRHEISEMA</sequence>
<dbReference type="AlphaFoldDB" id="A0A0H3ADA5"/>
<dbReference type="eggNOG" id="COG1479">
    <property type="taxonomic scope" value="Bacteria"/>
</dbReference>
<dbReference type="RefSeq" id="WP_000756239.1">
    <property type="nucleotide sequence ID" value="NC_009456.1"/>
</dbReference>
<proteinExistence type="predicted"/>
<dbReference type="Proteomes" id="UP000000249">
    <property type="component" value="Chromosome 2"/>
</dbReference>
<dbReference type="KEGG" id="vcr:VC395_A0203"/>
<accession>A0A0H3ADA5</accession>
<organism evidence="2 3">
    <name type="scientific">Vibrio cholerae serotype O1 (strain ATCC 39541 / Classical Ogawa 395 / O395)</name>
    <dbReference type="NCBI Taxonomy" id="345073"/>
    <lineage>
        <taxon>Bacteria</taxon>
        <taxon>Pseudomonadati</taxon>
        <taxon>Pseudomonadota</taxon>
        <taxon>Gammaproteobacteria</taxon>
        <taxon>Vibrionales</taxon>
        <taxon>Vibrionaceae</taxon>
        <taxon>Vibrio</taxon>
    </lineage>
</organism>
<dbReference type="OrthoDB" id="7802453at2"/>
<dbReference type="PANTHER" id="PTHR39639:SF1">
    <property type="entry name" value="DUF262 DOMAIN-CONTAINING PROTEIN"/>
    <property type="match status" value="1"/>
</dbReference>
<evidence type="ECO:0000259" key="1">
    <source>
        <dbReference type="Pfam" id="PF03235"/>
    </source>
</evidence>
<reference evidence="2 3" key="1">
    <citation type="submission" date="2007-03" db="EMBL/GenBank/DDBJ databases">
        <authorList>
            <person name="Heidelberg J."/>
        </authorList>
    </citation>
    <scope>NUCLEOTIDE SEQUENCE [LARGE SCALE GENOMIC DNA]</scope>
    <source>
        <strain evidence="3">ATCC 39541 / Classical Ogawa 395 / O395</strain>
    </source>
</reference>
<name>A0A0H3ADA5_VIBC3</name>
<feature type="domain" description="GmrSD restriction endonucleases N-terminal" evidence="1">
    <location>
        <begin position="52"/>
        <end position="159"/>
    </location>
</feature>
<evidence type="ECO:0000313" key="2">
    <source>
        <dbReference type="EMBL" id="ABQ18673.1"/>
    </source>
</evidence>